<organism evidence="1 2">
    <name type="scientific">Vibrio aestuarianus</name>
    <dbReference type="NCBI Taxonomy" id="28171"/>
    <lineage>
        <taxon>Bacteria</taxon>
        <taxon>Pseudomonadati</taxon>
        <taxon>Pseudomonadota</taxon>
        <taxon>Gammaproteobacteria</taxon>
        <taxon>Vibrionales</taxon>
        <taxon>Vibrionaceae</taxon>
        <taxon>Vibrio</taxon>
    </lineage>
</organism>
<dbReference type="EMBL" id="JAKNBA010000023">
    <property type="protein sequence ID" value="MDE1243083.1"/>
    <property type="molecule type" value="Genomic_DNA"/>
</dbReference>
<accession>A0A9X4EYI1</accession>
<reference evidence="1" key="1">
    <citation type="submission" date="2022-02" db="EMBL/GenBank/DDBJ databases">
        <title>Emergence and expansion in Europe of a Vibrio aestuarianus clonal complex pathogenic for oysters.</title>
        <authorList>
            <person name="Mesnil A."/>
            <person name="Travers M.-A."/>
        </authorList>
    </citation>
    <scope>NUCLEOTIDE SEQUENCE</scope>
    <source>
        <strain evidence="1">19_064_11T1</strain>
    </source>
</reference>
<dbReference type="Proteomes" id="UP001140979">
    <property type="component" value="Unassembled WGS sequence"/>
</dbReference>
<evidence type="ECO:0000313" key="2">
    <source>
        <dbReference type="Proteomes" id="UP001140979"/>
    </source>
</evidence>
<dbReference type="Gene3D" id="1.10.10.60">
    <property type="entry name" value="Homeodomain-like"/>
    <property type="match status" value="1"/>
</dbReference>
<proteinExistence type="predicted"/>
<dbReference type="AlphaFoldDB" id="A0A9X4EYI1"/>
<gene>
    <name evidence="1" type="ORF">L9W94_13180</name>
</gene>
<sequence length="388" mass="44821">MDLDQKRNALRVQLETAINNLKNQAESQGCKIAQRRRSGYLYAVDAARNIVLETWFTKLLRQHGTILKKYSSSNAIHLAEIIESYGGLNKTIKLIETVLALRGFGLHTERRINYADQVLLGLKDLRSLTPQHQEEEVRWNSVLPYCALCWRLRSRSHYYCEKHHPITSTKLYKQQKYAAITAFTTLKRLPNQNSTAYEKYLVQPNKQKKLGRQLYDLVSGYAPHPRVFLRHCKDSAKSGDWLSLSKNIVQTCKVNYPASYKKIKQIKSDDFGQWSSWCIAIVRCLDPKEPNAWSDKECLTLFNELNTWTTLIGILHRFECVERINSIKTKRGPSVGYGANLEQHQLIKDLLTKQLATNNKTNLSDIARTLGLSRQRIHQIIKKHQLLS</sequence>
<name>A0A9X4EYI1_9VIBR</name>
<evidence type="ECO:0000313" key="1">
    <source>
        <dbReference type="EMBL" id="MDE1243083.1"/>
    </source>
</evidence>
<dbReference type="RefSeq" id="WP_274683484.1">
    <property type="nucleotide sequence ID" value="NZ_JAKNBA010000023.1"/>
</dbReference>
<comment type="caution">
    <text evidence="1">The sequence shown here is derived from an EMBL/GenBank/DDBJ whole genome shotgun (WGS) entry which is preliminary data.</text>
</comment>
<protein>
    <submittedName>
        <fullName evidence="1">MarR family transcriptional regulator</fullName>
    </submittedName>
</protein>